<comment type="caution">
    <text evidence="2">The sequence shown here is derived from an EMBL/GenBank/DDBJ whole genome shotgun (WGS) entry which is preliminary data.</text>
</comment>
<dbReference type="Proteomes" id="UP000314294">
    <property type="component" value="Unassembled WGS sequence"/>
</dbReference>
<sequence>MTWSSSAASCLARNKQKQMRTAKQRGGNVDGLKVDDLWEDGAAAGLRAPPSGAAIGRRHRAPPSGFN</sequence>
<protein>
    <submittedName>
        <fullName evidence="2">Uncharacterized protein</fullName>
    </submittedName>
</protein>
<accession>A0A4Z2EW09</accession>
<evidence type="ECO:0000256" key="1">
    <source>
        <dbReference type="SAM" id="MobiDB-lite"/>
    </source>
</evidence>
<reference evidence="2 3" key="1">
    <citation type="submission" date="2019-03" db="EMBL/GenBank/DDBJ databases">
        <title>First draft genome of Liparis tanakae, snailfish: a comprehensive survey of snailfish specific genes.</title>
        <authorList>
            <person name="Kim W."/>
            <person name="Song I."/>
            <person name="Jeong J.-H."/>
            <person name="Kim D."/>
            <person name="Kim S."/>
            <person name="Ryu S."/>
            <person name="Song J.Y."/>
            <person name="Lee S.K."/>
        </authorList>
    </citation>
    <scope>NUCLEOTIDE SEQUENCE [LARGE SCALE GENOMIC DNA]</scope>
    <source>
        <tissue evidence="2">Muscle</tissue>
    </source>
</reference>
<gene>
    <name evidence="2" type="ORF">EYF80_056840</name>
</gene>
<feature type="region of interest" description="Disordered" evidence="1">
    <location>
        <begin position="1"/>
        <end position="67"/>
    </location>
</feature>
<dbReference type="AlphaFoldDB" id="A0A4Z2EW09"/>
<proteinExistence type="predicted"/>
<name>A0A4Z2EW09_9TELE</name>
<keyword evidence="3" id="KW-1185">Reference proteome</keyword>
<dbReference type="EMBL" id="SRLO01002394">
    <property type="protein sequence ID" value="TNN32998.1"/>
    <property type="molecule type" value="Genomic_DNA"/>
</dbReference>
<feature type="compositionally biased region" description="Basic residues" evidence="1">
    <location>
        <begin position="14"/>
        <end position="23"/>
    </location>
</feature>
<organism evidence="2 3">
    <name type="scientific">Liparis tanakae</name>
    <name type="common">Tanaka's snailfish</name>
    <dbReference type="NCBI Taxonomy" id="230148"/>
    <lineage>
        <taxon>Eukaryota</taxon>
        <taxon>Metazoa</taxon>
        <taxon>Chordata</taxon>
        <taxon>Craniata</taxon>
        <taxon>Vertebrata</taxon>
        <taxon>Euteleostomi</taxon>
        <taxon>Actinopterygii</taxon>
        <taxon>Neopterygii</taxon>
        <taxon>Teleostei</taxon>
        <taxon>Neoteleostei</taxon>
        <taxon>Acanthomorphata</taxon>
        <taxon>Eupercaria</taxon>
        <taxon>Perciformes</taxon>
        <taxon>Cottioidei</taxon>
        <taxon>Cottales</taxon>
        <taxon>Liparidae</taxon>
        <taxon>Liparis</taxon>
    </lineage>
</organism>
<evidence type="ECO:0000313" key="3">
    <source>
        <dbReference type="Proteomes" id="UP000314294"/>
    </source>
</evidence>
<evidence type="ECO:0000313" key="2">
    <source>
        <dbReference type="EMBL" id="TNN32998.1"/>
    </source>
</evidence>